<gene>
    <name evidence="2" type="ORF">IFM89_030226</name>
</gene>
<dbReference type="Proteomes" id="UP000631114">
    <property type="component" value="Unassembled WGS sequence"/>
</dbReference>
<dbReference type="Pfam" id="PF08302">
    <property type="entry name" value="tRNA_lig_CPD"/>
    <property type="match status" value="1"/>
</dbReference>
<proteinExistence type="predicted"/>
<evidence type="ECO:0000313" key="3">
    <source>
        <dbReference type="Proteomes" id="UP000631114"/>
    </source>
</evidence>
<dbReference type="InterPro" id="IPR015965">
    <property type="entry name" value="tRNA_lig_PDEase"/>
</dbReference>
<protein>
    <recommendedName>
        <fullName evidence="1">tRNA ligase phosphodiesterase domain-containing protein</fullName>
    </recommendedName>
</protein>
<dbReference type="InterPro" id="IPR038837">
    <property type="entry name" value="tRNA_ligase_1"/>
</dbReference>
<evidence type="ECO:0000313" key="2">
    <source>
        <dbReference type="EMBL" id="KAF9606928.1"/>
    </source>
</evidence>
<dbReference type="PANTHER" id="PTHR35460:SF1">
    <property type="entry name" value="TRNA LIGASE 1"/>
    <property type="match status" value="1"/>
</dbReference>
<dbReference type="GO" id="GO:0003972">
    <property type="term" value="F:RNA ligase (ATP) activity"/>
    <property type="evidence" value="ECO:0007669"/>
    <property type="project" value="InterPro"/>
</dbReference>
<dbReference type="GO" id="GO:0006388">
    <property type="term" value="P:tRNA splicing, via endonucleolytic cleavage and ligation"/>
    <property type="evidence" value="ECO:0007669"/>
    <property type="project" value="InterPro"/>
</dbReference>
<reference evidence="2 3" key="1">
    <citation type="submission" date="2020-10" db="EMBL/GenBank/DDBJ databases">
        <title>The Coptis chinensis genome and diversification of protoberbering-type alkaloids.</title>
        <authorList>
            <person name="Wang B."/>
            <person name="Shu S."/>
            <person name="Song C."/>
            <person name="Liu Y."/>
        </authorList>
    </citation>
    <scope>NUCLEOTIDE SEQUENCE [LARGE SCALE GENOMIC DNA]</scope>
    <source>
        <strain evidence="2">HL-2020</strain>
        <tissue evidence="2">Leaf</tissue>
    </source>
</reference>
<dbReference type="EMBL" id="JADFTS010000005">
    <property type="protein sequence ID" value="KAF9606928.1"/>
    <property type="molecule type" value="Genomic_DNA"/>
</dbReference>
<keyword evidence="3" id="KW-1185">Reference proteome</keyword>
<comment type="caution">
    <text evidence="2">The sequence shown here is derived from an EMBL/GenBank/DDBJ whole genome shotgun (WGS) entry which is preliminary data.</text>
</comment>
<dbReference type="OrthoDB" id="1912039at2759"/>
<sequence>MTSLYGVNGSENPDGVAARRQTLESTKGSYSKEWTNWEKRLQEVLSGNAEYLNAIQVPFDLAVNEVLEQLRAVAKGGISTPSTEKRKFGTIVFAAVTLPVTEIKTFLESFGRKNTIVEDFLKGKDMNNYLRKAHVTLAHKKAHGVTAVASYGVYRNQNVPVDLTALIFSDKLAALEVRPGSVAGEKIISKNQWPHATIWTAEGIAAKEANTLPQLLTEGKATRIDIDPPITISGTLDFY</sequence>
<evidence type="ECO:0000259" key="1">
    <source>
        <dbReference type="Pfam" id="PF08302"/>
    </source>
</evidence>
<dbReference type="GO" id="GO:0005524">
    <property type="term" value="F:ATP binding"/>
    <property type="evidence" value="ECO:0007669"/>
    <property type="project" value="InterPro"/>
</dbReference>
<accession>A0A835I0R1</accession>
<organism evidence="2 3">
    <name type="scientific">Coptis chinensis</name>
    <dbReference type="NCBI Taxonomy" id="261450"/>
    <lineage>
        <taxon>Eukaryota</taxon>
        <taxon>Viridiplantae</taxon>
        <taxon>Streptophyta</taxon>
        <taxon>Embryophyta</taxon>
        <taxon>Tracheophyta</taxon>
        <taxon>Spermatophyta</taxon>
        <taxon>Magnoliopsida</taxon>
        <taxon>Ranunculales</taxon>
        <taxon>Ranunculaceae</taxon>
        <taxon>Coptidoideae</taxon>
        <taxon>Coptis</taxon>
    </lineage>
</organism>
<dbReference type="PANTHER" id="PTHR35460">
    <property type="entry name" value="TRNA LIGASE 1"/>
    <property type="match status" value="1"/>
</dbReference>
<feature type="domain" description="tRNA ligase phosphodiesterase" evidence="1">
    <location>
        <begin position="80"/>
        <end position="221"/>
    </location>
</feature>
<dbReference type="AlphaFoldDB" id="A0A835I0R1"/>
<name>A0A835I0R1_9MAGN</name>